<evidence type="ECO:0000256" key="4">
    <source>
        <dbReference type="ARBA" id="ARBA00014232"/>
    </source>
</evidence>
<comment type="subcellular location">
    <subcellularLocation>
        <location evidence="3">Chromosome</location>
    </subcellularLocation>
    <subcellularLocation>
        <location evidence="2">Nucleus</location>
    </subcellularLocation>
</comment>
<dbReference type="Pfam" id="PF00856">
    <property type="entry name" value="SET"/>
    <property type="match status" value="1"/>
</dbReference>
<dbReference type="GO" id="GO:0032259">
    <property type="term" value="P:methylation"/>
    <property type="evidence" value="ECO:0007669"/>
    <property type="project" value="UniProtKB-KW"/>
</dbReference>
<evidence type="ECO:0000256" key="8">
    <source>
        <dbReference type="ARBA" id="ARBA00022679"/>
    </source>
</evidence>
<dbReference type="PANTHER" id="PTHR12977:SF4">
    <property type="entry name" value="HISTONE-LYSINE N-METHYLTRANSFERASE KMT5B"/>
    <property type="match status" value="1"/>
</dbReference>
<evidence type="ECO:0000256" key="6">
    <source>
        <dbReference type="ARBA" id="ARBA00022454"/>
    </source>
</evidence>
<proteinExistence type="predicted"/>
<comment type="caution">
    <text evidence="17">The sequence shown here is derived from an EMBL/GenBank/DDBJ whole genome shotgun (WGS) entry which is preliminary data.</text>
</comment>
<evidence type="ECO:0000259" key="16">
    <source>
        <dbReference type="PROSITE" id="PS50280"/>
    </source>
</evidence>
<evidence type="ECO:0000256" key="12">
    <source>
        <dbReference type="ARBA" id="ARBA00024057"/>
    </source>
</evidence>
<evidence type="ECO:0000256" key="1">
    <source>
        <dbReference type="ARBA" id="ARBA00001984"/>
    </source>
</evidence>
<dbReference type="Gene3D" id="2.170.270.10">
    <property type="entry name" value="SET domain"/>
    <property type="match status" value="1"/>
</dbReference>
<evidence type="ECO:0000313" key="18">
    <source>
        <dbReference type="Proteomes" id="UP000758603"/>
    </source>
</evidence>
<organism evidence="17 18">
    <name type="scientific">Truncatella angustata</name>
    <dbReference type="NCBI Taxonomy" id="152316"/>
    <lineage>
        <taxon>Eukaryota</taxon>
        <taxon>Fungi</taxon>
        <taxon>Dikarya</taxon>
        <taxon>Ascomycota</taxon>
        <taxon>Pezizomycotina</taxon>
        <taxon>Sordariomycetes</taxon>
        <taxon>Xylariomycetidae</taxon>
        <taxon>Amphisphaeriales</taxon>
        <taxon>Sporocadaceae</taxon>
        <taxon>Truncatella</taxon>
    </lineage>
</organism>
<dbReference type="AlphaFoldDB" id="A0A9P8ULG8"/>
<comment type="function">
    <text evidence="1">Histone methyltransferase that trimethylates 'Lys-20' of histone H4 to form H4K20me3.</text>
</comment>
<reference evidence="17" key="1">
    <citation type="journal article" date="2021" name="Nat. Commun.">
        <title>Genetic determinants of endophytism in the Arabidopsis root mycobiome.</title>
        <authorList>
            <person name="Mesny F."/>
            <person name="Miyauchi S."/>
            <person name="Thiergart T."/>
            <person name="Pickel B."/>
            <person name="Atanasova L."/>
            <person name="Karlsson M."/>
            <person name="Huettel B."/>
            <person name="Barry K.W."/>
            <person name="Haridas S."/>
            <person name="Chen C."/>
            <person name="Bauer D."/>
            <person name="Andreopoulos W."/>
            <person name="Pangilinan J."/>
            <person name="LaButti K."/>
            <person name="Riley R."/>
            <person name="Lipzen A."/>
            <person name="Clum A."/>
            <person name="Drula E."/>
            <person name="Henrissat B."/>
            <person name="Kohler A."/>
            <person name="Grigoriev I.V."/>
            <person name="Martin F.M."/>
            <person name="Hacquard S."/>
        </authorList>
    </citation>
    <scope>NUCLEOTIDE SEQUENCE</scope>
    <source>
        <strain evidence="17">MPI-SDFR-AT-0073</strain>
    </source>
</reference>
<feature type="compositionally biased region" description="Polar residues" evidence="15">
    <location>
        <begin position="378"/>
        <end position="402"/>
    </location>
</feature>
<evidence type="ECO:0000256" key="13">
    <source>
        <dbReference type="ARBA" id="ARBA00030653"/>
    </source>
</evidence>
<keyword evidence="18" id="KW-1185">Reference proteome</keyword>
<evidence type="ECO:0000256" key="9">
    <source>
        <dbReference type="ARBA" id="ARBA00022691"/>
    </source>
</evidence>
<evidence type="ECO:0000256" key="5">
    <source>
        <dbReference type="ARBA" id="ARBA00015413"/>
    </source>
</evidence>
<feature type="region of interest" description="Disordered" evidence="15">
    <location>
        <begin position="500"/>
        <end position="547"/>
    </location>
</feature>
<comment type="catalytic activity">
    <reaction evidence="14">
        <text>L-lysyl(20)-[histone H4] + 3 S-adenosyl-L-methionine = N(6),N(6),N(6)-trimethyl-L-lysyl(20)-[histone H4] + 3 S-adenosyl-L-homocysteine + 3 H(+)</text>
        <dbReference type="Rhea" id="RHEA:64456"/>
        <dbReference type="Rhea" id="RHEA-COMP:15554"/>
        <dbReference type="Rhea" id="RHEA-COMP:15998"/>
        <dbReference type="ChEBI" id="CHEBI:15378"/>
        <dbReference type="ChEBI" id="CHEBI:29969"/>
        <dbReference type="ChEBI" id="CHEBI:57856"/>
        <dbReference type="ChEBI" id="CHEBI:59789"/>
        <dbReference type="ChEBI" id="CHEBI:61961"/>
        <dbReference type="EC" id="2.1.1.372"/>
    </reaction>
</comment>
<dbReference type="GO" id="GO:0005634">
    <property type="term" value="C:nucleus"/>
    <property type="evidence" value="ECO:0007669"/>
    <property type="project" value="UniProtKB-SubCell"/>
</dbReference>
<feature type="non-terminal residue" evidence="17">
    <location>
        <position position="639"/>
    </location>
</feature>
<evidence type="ECO:0000256" key="11">
    <source>
        <dbReference type="ARBA" id="ARBA00023242"/>
    </source>
</evidence>
<feature type="domain" description="SET" evidence="16">
    <location>
        <begin position="116"/>
        <end position="230"/>
    </location>
</feature>
<dbReference type="CDD" id="cd10524">
    <property type="entry name" value="SET_Suv4-20-like"/>
    <property type="match status" value="1"/>
</dbReference>
<dbReference type="SUPFAM" id="SSF82199">
    <property type="entry name" value="SET domain"/>
    <property type="match status" value="1"/>
</dbReference>
<dbReference type="EMBL" id="JAGPXC010000004">
    <property type="protein sequence ID" value="KAH6654165.1"/>
    <property type="molecule type" value="Genomic_DNA"/>
</dbReference>
<protein>
    <recommendedName>
        <fullName evidence="5">Histone-lysine N-methyltransferase SET9</fullName>
        <ecNumber evidence="12">2.1.1.372</ecNumber>
    </recommendedName>
    <alternativeName>
        <fullName evidence="4">Histone-lysine N-methyltransferase set9</fullName>
    </alternativeName>
    <alternativeName>
        <fullName evidence="13">SET domain protein 9</fullName>
    </alternativeName>
</protein>
<dbReference type="SMART" id="SM00317">
    <property type="entry name" value="SET"/>
    <property type="match status" value="1"/>
</dbReference>
<keyword evidence="8" id="KW-0808">Transferase</keyword>
<keyword evidence="11" id="KW-0539">Nucleus</keyword>
<dbReference type="Proteomes" id="UP000758603">
    <property type="component" value="Unassembled WGS sequence"/>
</dbReference>
<sequence length="639" mass="71340">MPPATAAAAKKQPLTLDQISKYDDILTDCLVDQTFFHSTIPKNRTTYHPSRGLREEEITKVIQQHLIVEPNLDLAASKLLAITGLRKFHDALKTDKEKDDFRKHLRRYAQIYLPDCPFEVSTTNRYTIVTYEAAVTARRFIKRGDPIKYLSGIQVLITAKEEEEMTKRKKDFSIVVSSRNKCASLFMGPARFANHDCDANARLVITSQSTIEIFATKNIEIGDEITVTYGENYFGEDNRECLCHSCENSLSNGWAQPEGEGLQAGLVQKSIEEPADEGYRLRRRRRDDSSARSSRSQSRTPDIRPRVARSRTNMLRTGSSRTSMTGSPAPEALLRQKRKREMEMLSSPPATPAKRQKSDQVNDTPVPAPDQIVRRNSEGSVSLTDSIMSASDSGSGELTDVTTPEEDTKEAEFSLQSPNPTPKKTELKIEGSGSMLSIFGAGAFGASRQPTIANLIHSDESVSATGIPAANIPNASAEVNIIHPEDLKLMVIPPPLTPASKPAEQISSTPGAAVKIPAPSKHKSAKTELCGSPEPTSDDEMDEREAREPGDYTLTPLLLAEPNSAWIGCRVCEDYFVQQDAYFTRAYCPRCERHSKLYGYQWPKTQREGKHDKEERIMDHREIHRFLDSRDEARVRGRK</sequence>
<evidence type="ECO:0000256" key="3">
    <source>
        <dbReference type="ARBA" id="ARBA00004286"/>
    </source>
</evidence>
<dbReference type="InterPro" id="IPR041938">
    <property type="entry name" value="Hist-Lys_N-MTase_N"/>
</dbReference>
<dbReference type="RefSeq" id="XP_045958435.1">
    <property type="nucleotide sequence ID" value="XM_046097080.1"/>
</dbReference>
<dbReference type="InterPro" id="IPR039977">
    <property type="entry name" value="Suv4-20/Set9"/>
</dbReference>
<gene>
    <name evidence="17" type="ORF">BKA67DRAFT_500397</name>
</gene>
<dbReference type="EC" id="2.1.1.372" evidence="12"/>
<dbReference type="InterPro" id="IPR025783">
    <property type="entry name" value="Set9_fungi"/>
</dbReference>
<keyword evidence="6" id="KW-0158">Chromosome</keyword>
<dbReference type="PANTHER" id="PTHR12977">
    <property type="entry name" value="SUPPRESSOR OF VARIEGATION 4-20-RELATED"/>
    <property type="match status" value="1"/>
</dbReference>
<dbReference type="GO" id="GO:0005694">
    <property type="term" value="C:chromosome"/>
    <property type="evidence" value="ECO:0007669"/>
    <property type="project" value="UniProtKB-SubCell"/>
</dbReference>
<evidence type="ECO:0000256" key="7">
    <source>
        <dbReference type="ARBA" id="ARBA00022603"/>
    </source>
</evidence>
<feature type="compositionally biased region" description="Low complexity" evidence="15">
    <location>
        <begin position="316"/>
        <end position="327"/>
    </location>
</feature>
<dbReference type="Gene3D" id="1.10.10.1700">
    <property type="entry name" value="Histone-lysine N-methyltransferase"/>
    <property type="match status" value="1"/>
</dbReference>
<dbReference type="GO" id="GO:0140943">
    <property type="term" value="F:histone H4K20 trimethyltransferase activity"/>
    <property type="evidence" value="ECO:0007669"/>
    <property type="project" value="UniProtKB-EC"/>
</dbReference>
<keyword evidence="10" id="KW-0156">Chromatin regulator</keyword>
<dbReference type="InterPro" id="IPR001214">
    <property type="entry name" value="SET_dom"/>
</dbReference>
<dbReference type="GeneID" id="70125972"/>
<evidence type="ECO:0000256" key="10">
    <source>
        <dbReference type="ARBA" id="ARBA00022853"/>
    </source>
</evidence>
<evidence type="ECO:0000256" key="2">
    <source>
        <dbReference type="ARBA" id="ARBA00004123"/>
    </source>
</evidence>
<dbReference type="PROSITE" id="PS50280">
    <property type="entry name" value="SET"/>
    <property type="match status" value="1"/>
</dbReference>
<accession>A0A9P8ULG8</accession>
<evidence type="ECO:0000256" key="14">
    <source>
        <dbReference type="ARBA" id="ARBA00048081"/>
    </source>
</evidence>
<keyword evidence="9" id="KW-0949">S-adenosyl-L-methionine</keyword>
<dbReference type="PROSITE" id="PS51567">
    <property type="entry name" value="SAM_MT43_SUVAR420_1"/>
    <property type="match status" value="1"/>
</dbReference>
<evidence type="ECO:0000256" key="15">
    <source>
        <dbReference type="SAM" id="MobiDB-lite"/>
    </source>
</evidence>
<dbReference type="OrthoDB" id="6627536at2759"/>
<dbReference type="InterPro" id="IPR046341">
    <property type="entry name" value="SET_dom_sf"/>
</dbReference>
<keyword evidence="7" id="KW-0489">Methyltransferase</keyword>
<feature type="region of interest" description="Disordered" evidence="15">
    <location>
        <begin position="266"/>
        <end position="425"/>
    </location>
</feature>
<name>A0A9P8ULG8_9PEZI</name>
<evidence type="ECO:0000313" key="17">
    <source>
        <dbReference type="EMBL" id="KAH6654165.1"/>
    </source>
</evidence>